<evidence type="ECO:0000256" key="5">
    <source>
        <dbReference type="ARBA" id="ARBA00023239"/>
    </source>
</evidence>
<dbReference type="GO" id="GO:0004590">
    <property type="term" value="F:orotidine-5'-phosphate decarboxylase activity"/>
    <property type="evidence" value="ECO:0007669"/>
    <property type="project" value="UniProtKB-UniRule"/>
</dbReference>
<dbReference type="CDD" id="cd04725">
    <property type="entry name" value="OMP_decarboxylase_like"/>
    <property type="match status" value="1"/>
</dbReference>
<evidence type="ECO:0000313" key="13">
    <source>
        <dbReference type="Proteomes" id="UP000266273"/>
    </source>
</evidence>
<feature type="binding site" evidence="7 9">
    <location>
        <position position="222"/>
    </location>
    <ligand>
        <name>substrate</name>
    </ligand>
</feature>
<evidence type="ECO:0000256" key="1">
    <source>
        <dbReference type="ARBA" id="ARBA00002356"/>
    </source>
</evidence>
<dbReference type="Gene3D" id="3.20.20.70">
    <property type="entry name" value="Aldolase class I"/>
    <property type="match status" value="1"/>
</dbReference>
<dbReference type="InterPro" id="IPR001754">
    <property type="entry name" value="OMPdeCOase_dom"/>
</dbReference>
<feature type="binding site" evidence="7 9">
    <location>
        <position position="26"/>
    </location>
    <ligand>
        <name>substrate</name>
    </ligand>
</feature>
<keyword evidence="4 7" id="KW-0665">Pyrimidine biosynthesis</keyword>
<keyword evidence="5 7" id="KW-0456">Lyase</keyword>
<dbReference type="GO" id="GO:0006207">
    <property type="term" value="P:'de novo' pyrimidine nucleobase biosynthetic process"/>
    <property type="evidence" value="ECO:0007669"/>
    <property type="project" value="InterPro"/>
</dbReference>
<evidence type="ECO:0000256" key="6">
    <source>
        <dbReference type="ARBA" id="ARBA00049157"/>
    </source>
</evidence>
<dbReference type="RefSeq" id="WP_119062282.1">
    <property type="nucleotide sequence ID" value="NZ_QXDF01000003.1"/>
</dbReference>
<evidence type="ECO:0000256" key="2">
    <source>
        <dbReference type="ARBA" id="ARBA00004861"/>
    </source>
</evidence>
<reference evidence="12 13" key="1">
    <citation type="submission" date="2018-08" db="EMBL/GenBank/DDBJ databases">
        <title>Genomic Encyclopedia of Archaeal and Bacterial Type Strains, Phase II (KMG-II): from individual species to whole genera.</title>
        <authorList>
            <person name="Goeker M."/>
        </authorList>
    </citation>
    <scope>NUCLEOTIDE SEQUENCE [LARGE SCALE GENOMIC DNA]</scope>
    <source>
        <strain evidence="12 13">DSM 5002</strain>
    </source>
</reference>
<evidence type="ECO:0000256" key="4">
    <source>
        <dbReference type="ARBA" id="ARBA00022975"/>
    </source>
</evidence>
<feature type="binding site" evidence="7 9">
    <location>
        <position position="131"/>
    </location>
    <ligand>
        <name>substrate</name>
    </ligand>
</feature>
<dbReference type="GO" id="GO:0005829">
    <property type="term" value="C:cytosol"/>
    <property type="evidence" value="ECO:0007669"/>
    <property type="project" value="TreeGrafter"/>
</dbReference>
<feature type="binding site" evidence="7 9">
    <location>
        <position position="201"/>
    </location>
    <ligand>
        <name>substrate</name>
    </ligand>
</feature>
<dbReference type="InterPro" id="IPR018089">
    <property type="entry name" value="OMPdecase_AS"/>
</dbReference>
<protein>
    <recommendedName>
        <fullName evidence="7">Orotidine 5'-phosphate decarboxylase</fullName>
        <ecNumber evidence="7">4.1.1.23</ecNumber>
    </recommendedName>
    <alternativeName>
        <fullName evidence="7">OMP decarboxylase</fullName>
        <shortName evidence="7">OMPDCase</shortName>
        <shortName evidence="7">OMPdecase</shortName>
    </alternativeName>
</protein>
<feature type="active site" description="For OMPdecase activity" evidence="8">
    <location>
        <position position="77"/>
    </location>
</feature>
<evidence type="ECO:0000256" key="9">
    <source>
        <dbReference type="PIRSR" id="PIRSR614732-2"/>
    </source>
</evidence>
<feature type="binding site" evidence="7 9">
    <location>
        <position position="221"/>
    </location>
    <ligand>
        <name>substrate</name>
    </ligand>
</feature>
<dbReference type="AlphaFoldDB" id="A0A397PHQ1"/>
<dbReference type="UniPathway" id="UPA00070">
    <property type="reaction ID" value="UER00120"/>
</dbReference>
<comment type="function">
    <text evidence="1 7">Catalyzes the decarboxylation of orotidine 5'-monophosphate (OMP) to uridine 5'-monophosphate (UMP).</text>
</comment>
<dbReference type="NCBIfam" id="NF001273">
    <property type="entry name" value="PRK00230.1"/>
    <property type="match status" value="1"/>
</dbReference>
<keyword evidence="13" id="KW-1185">Reference proteome</keyword>
<comment type="subunit">
    <text evidence="7">Homodimer.</text>
</comment>
<evidence type="ECO:0000256" key="10">
    <source>
        <dbReference type="RuleBase" id="RU000512"/>
    </source>
</evidence>
<dbReference type="PROSITE" id="PS00156">
    <property type="entry name" value="OMPDECASE"/>
    <property type="match status" value="1"/>
</dbReference>
<comment type="pathway">
    <text evidence="2 7 10">Pyrimidine metabolism; UMP biosynthesis via de novo pathway; UMP from orotate: step 2/2.</text>
</comment>
<dbReference type="NCBIfam" id="TIGR01740">
    <property type="entry name" value="pyrF"/>
    <property type="match status" value="1"/>
</dbReference>
<proteinExistence type="inferred from homology"/>
<feature type="domain" description="Orotidine 5'-phosphate decarboxylase" evidence="11">
    <location>
        <begin position="20"/>
        <end position="237"/>
    </location>
</feature>
<feature type="active site" description="For OMPdecase activity" evidence="8">
    <location>
        <position position="80"/>
    </location>
</feature>
<comment type="catalytic activity">
    <reaction evidence="6 7 10">
        <text>orotidine 5'-phosphate + H(+) = UMP + CO2</text>
        <dbReference type="Rhea" id="RHEA:11596"/>
        <dbReference type="ChEBI" id="CHEBI:15378"/>
        <dbReference type="ChEBI" id="CHEBI:16526"/>
        <dbReference type="ChEBI" id="CHEBI:57538"/>
        <dbReference type="ChEBI" id="CHEBI:57865"/>
        <dbReference type="EC" id="4.1.1.23"/>
    </reaction>
</comment>
<dbReference type="SUPFAM" id="SSF51366">
    <property type="entry name" value="Ribulose-phoshate binding barrel"/>
    <property type="match status" value="1"/>
</dbReference>
<organism evidence="12 13">
    <name type="scientific">Dichotomicrobium thermohalophilum</name>
    <dbReference type="NCBI Taxonomy" id="933063"/>
    <lineage>
        <taxon>Bacteria</taxon>
        <taxon>Pseudomonadati</taxon>
        <taxon>Pseudomonadota</taxon>
        <taxon>Alphaproteobacteria</taxon>
        <taxon>Hyphomicrobiales</taxon>
        <taxon>Hyphomicrobiaceae</taxon>
        <taxon>Dichotomicrobium</taxon>
    </lineage>
</organism>
<name>A0A397PHQ1_9HYPH</name>
<dbReference type="Pfam" id="PF00215">
    <property type="entry name" value="OMPdecase"/>
    <property type="match status" value="1"/>
</dbReference>
<gene>
    <name evidence="7" type="primary">pyrF</name>
    <name evidence="12" type="ORF">BXY53_2488</name>
</gene>
<dbReference type="PANTHER" id="PTHR32119:SF2">
    <property type="entry name" value="OROTIDINE 5'-PHOSPHATE DECARBOXYLASE"/>
    <property type="match status" value="1"/>
</dbReference>
<sequence length="247" mass="25483">MTTPENLGPGDAARADAAGRLFVALDLASVDAARALVEQLSPPITSFKIGLELIYAGGIDLARELAAGGHEVFLDAKLLDIGNTVERATDQIAGLGARYLTIHATDTKTLTAAVRGRGASPLRLLGVTVMTNLDFRDLSEQGVTRPPREMVLHRARLALDAGLDGVIASPQEAGALRETFGTSLEIVTPGVRPAGTQAGDQSRTATPTDAIAAGADKLVIGRPITAADDPPAAAGKIIDEIALALAR</sequence>
<dbReference type="GO" id="GO:0044205">
    <property type="term" value="P:'de novo' UMP biosynthetic process"/>
    <property type="evidence" value="ECO:0007669"/>
    <property type="project" value="UniProtKB-UniRule"/>
</dbReference>
<evidence type="ECO:0000256" key="3">
    <source>
        <dbReference type="ARBA" id="ARBA00022793"/>
    </source>
</evidence>
<comment type="caution">
    <text evidence="12">The sequence shown here is derived from an EMBL/GenBank/DDBJ whole genome shotgun (WGS) entry which is preliminary data.</text>
</comment>
<dbReference type="EMBL" id="QXDF01000003">
    <property type="protein sequence ID" value="RIA47409.1"/>
    <property type="molecule type" value="Genomic_DNA"/>
</dbReference>
<dbReference type="InterPro" id="IPR011060">
    <property type="entry name" value="RibuloseP-bd_barrel"/>
</dbReference>
<dbReference type="OrthoDB" id="9806203at2"/>
<dbReference type="HAMAP" id="MF_01200_B">
    <property type="entry name" value="OMPdecase_type1_B"/>
    <property type="match status" value="1"/>
</dbReference>
<feature type="active site" description="For OMPdecase activity" evidence="8">
    <location>
        <position position="75"/>
    </location>
</feature>
<dbReference type="InterPro" id="IPR047596">
    <property type="entry name" value="OMPdecase_bac"/>
</dbReference>
<feature type="binding site" evidence="7 9">
    <location>
        <position position="192"/>
    </location>
    <ligand>
        <name>substrate</name>
    </ligand>
</feature>
<evidence type="ECO:0000256" key="7">
    <source>
        <dbReference type="HAMAP-Rule" id="MF_01200"/>
    </source>
</evidence>
<evidence type="ECO:0000313" key="12">
    <source>
        <dbReference type="EMBL" id="RIA47409.1"/>
    </source>
</evidence>
<dbReference type="InterPro" id="IPR013785">
    <property type="entry name" value="Aldolase_TIM"/>
</dbReference>
<dbReference type="SMART" id="SM00934">
    <property type="entry name" value="OMPdecase"/>
    <property type="match status" value="1"/>
</dbReference>
<keyword evidence="3 7" id="KW-0210">Decarboxylase</keyword>
<comment type="similarity">
    <text evidence="7">Belongs to the OMP decarboxylase family. Type 1 subfamily.</text>
</comment>
<dbReference type="InterPro" id="IPR014732">
    <property type="entry name" value="OMPdecase"/>
</dbReference>
<feature type="active site" description="Proton donor" evidence="7">
    <location>
        <position position="77"/>
    </location>
</feature>
<dbReference type="Proteomes" id="UP000266273">
    <property type="component" value="Unassembled WGS sequence"/>
</dbReference>
<evidence type="ECO:0000256" key="8">
    <source>
        <dbReference type="PIRSR" id="PIRSR614732-1"/>
    </source>
</evidence>
<evidence type="ECO:0000259" key="11">
    <source>
        <dbReference type="SMART" id="SM00934"/>
    </source>
</evidence>
<dbReference type="EC" id="4.1.1.23" evidence="7"/>
<dbReference type="PANTHER" id="PTHR32119">
    <property type="entry name" value="OROTIDINE 5'-PHOSPHATE DECARBOXYLASE"/>
    <property type="match status" value="1"/>
</dbReference>
<feature type="binding site" evidence="7">
    <location>
        <begin position="75"/>
        <end position="84"/>
    </location>
    <ligand>
        <name>substrate</name>
    </ligand>
</feature>
<accession>A0A397PHQ1</accession>
<feature type="binding site" evidence="7 9">
    <location>
        <position position="48"/>
    </location>
    <ligand>
        <name>substrate</name>
    </ligand>
</feature>